<reference evidence="1 2" key="1">
    <citation type="submission" date="2021-05" db="EMBL/GenBank/DDBJ databases">
        <title>Genome Assembly of Synthetic Allotetraploid Brassica napus Reveals Homoeologous Exchanges between Subgenomes.</title>
        <authorList>
            <person name="Davis J.T."/>
        </authorList>
    </citation>
    <scope>NUCLEOTIDE SEQUENCE [LARGE SCALE GENOMIC DNA]</scope>
    <source>
        <strain evidence="2">cv. Da-Ae</strain>
        <tissue evidence="1">Seedling</tissue>
    </source>
</reference>
<evidence type="ECO:0000313" key="1">
    <source>
        <dbReference type="EMBL" id="KAH0882757.1"/>
    </source>
</evidence>
<comment type="caution">
    <text evidence="1">The sequence shown here is derived from an EMBL/GenBank/DDBJ whole genome shotgun (WGS) entry which is preliminary data.</text>
</comment>
<gene>
    <name evidence="1" type="ORF">HID58_058853</name>
</gene>
<dbReference type="EMBL" id="JAGKQM010000014">
    <property type="protein sequence ID" value="KAH0882757.1"/>
    <property type="molecule type" value="Genomic_DNA"/>
</dbReference>
<proteinExistence type="predicted"/>
<evidence type="ECO:0000313" key="2">
    <source>
        <dbReference type="Proteomes" id="UP000824890"/>
    </source>
</evidence>
<keyword evidence="2" id="KW-1185">Reference proteome</keyword>
<dbReference type="Proteomes" id="UP000824890">
    <property type="component" value="Unassembled WGS sequence"/>
</dbReference>
<organism evidence="1 2">
    <name type="scientific">Brassica napus</name>
    <name type="common">Rape</name>
    <dbReference type="NCBI Taxonomy" id="3708"/>
    <lineage>
        <taxon>Eukaryota</taxon>
        <taxon>Viridiplantae</taxon>
        <taxon>Streptophyta</taxon>
        <taxon>Embryophyta</taxon>
        <taxon>Tracheophyta</taxon>
        <taxon>Spermatophyta</taxon>
        <taxon>Magnoliopsida</taxon>
        <taxon>eudicotyledons</taxon>
        <taxon>Gunneridae</taxon>
        <taxon>Pentapetalae</taxon>
        <taxon>rosids</taxon>
        <taxon>malvids</taxon>
        <taxon>Brassicales</taxon>
        <taxon>Brassicaceae</taxon>
        <taxon>Brassiceae</taxon>
        <taxon>Brassica</taxon>
    </lineage>
</organism>
<name>A0ABQ7ZRT4_BRANA</name>
<protein>
    <submittedName>
        <fullName evidence="1">Uncharacterized protein</fullName>
    </submittedName>
</protein>
<accession>A0ABQ7ZRT4</accession>
<sequence>MLLPQAFLVHSLVECVHDLRLLIEIVSLHQVHFCLNAPSPCPFQIQVAPSQVYCLFQDSSLSNTVPPCLVCSLLKDHQLFQDHLASPLHHQVQTHVSRFLNPPLKQYSPLQIQVAHYHPSQVCCLFQEHVPDPCLIHSLLKAHQLFLRYIVQTVALLHHRVQIHVSPYLNLPLKQHSPLQTPNHPQQGMYPGTLLQRNKVQGNGQAGQESFSISLPSLSLPPIPGRLYRAY</sequence>